<gene>
    <name evidence="1" type="ORF">CLOSTASPAR_04627</name>
</gene>
<evidence type="ECO:0000313" key="2">
    <source>
        <dbReference type="Proteomes" id="UP000004756"/>
    </source>
</evidence>
<organism evidence="1 2">
    <name type="scientific">[Clostridium] asparagiforme DSM 15981</name>
    <dbReference type="NCBI Taxonomy" id="518636"/>
    <lineage>
        <taxon>Bacteria</taxon>
        <taxon>Bacillati</taxon>
        <taxon>Bacillota</taxon>
        <taxon>Clostridia</taxon>
        <taxon>Lachnospirales</taxon>
        <taxon>Lachnospiraceae</taxon>
        <taxon>Enterocloster</taxon>
    </lineage>
</organism>
<protein>
    <submittedName>
        <fullName evidence="1">Uncharacterized protein</fullName>
    </submittedName>
</protein>
<accession>C0D5T1</accession>
<dbReference type="HOGENOM" id="CLU_3166284_0_0_9"/>
<sequence length="47" mass="5329">MNGRTGAVTGSRSFYENFYVPDGGNMLFYIKRQMIIRPAGKRGKETI</sequence>
<dbReference type="EMBL" id="ACCJ01000380">
    <property type="protein sequence ID" value="EEG53300.1"/>
    <property type="molecule type" value="Genomic_DNA"/>
</dbReference>
<dbReference type="AlphaFoldDB" id="C0D5T1"/>
<comment type="caution">
    <text evidence="1">The sequence shown here is derived from an EMBL/GenBank/DDBJ whole genome shotgun (WGS) entry which is preliminary data.</text>
</comment>
<dbReference type="Proteomes" id="UP000004756">
    <property type="component" value="Unassembled WGS sequence"/>
</dbReference>
<reference evidence="1 2" key="2">
    <citation type="submission" date="2009-02" db="EMBL/GenBank/DDBJ databases">
        <title>Draft genome sequence of Clostridium asparagiforme (DSM 15981).</title>
        <authorList>
            <person name="Sudarsanam P."/>
            <person name="Ley R."/>
            <person name="Guruge J."/>
            <person name="Turnbaugh P.J."/>
            <person name="Mahowald M."/>
            <person name="Liep D."/>
            <person name="Gordon J."/>
        </authorList>
    </citation>
    <scope>NUCLEOTIDE SEQUENCE [LARGE SCALE GENOMIC DNA]</scope>
    <source>
        <strain evidence="1 2">DSM 15981</strain>
    </source>
</reference>
<keyword evidence="2" id="KW-1185">Reference proteome</keyword>
<reference evidence="1 2" key="1">
    <citation type="submission" date="2009-01" db="EMBL/GenBank/DDBJ databases">
        <authorList>
            <person name="Fulton L."/>
            <person name="Clifton S."/>
            <person name="Fulton B."/>
            <person name="Xu J."/>
            <person name="Minx P."/>
            <person name="Pepin K.H."/>
            <person name="Johnson M."/>
            <person name="Bhonagiri V."/>
            <person name="Nash W.E."/>
            <person name="Mardis E.R."/>
            <person name="Wilson R.K."/>
        </authorList>
    </citation>
    <scope>NUCLEOTIDE SEQUENCE [LARGE SCALE GENOMIC DNA]</scope>
    <source>
        <strain evidence="1 2">DSM 15981</strain>
    </source>
</reference>
<name>C0D5T1_9FIRM</name>
<proteinExistence type="predicted"/>
<evidence type="ECO:0000313" key="1">
    <source>
        <dbReference type="EMBL" id="EEG53300.1"/>
    </source>
</evidence>